<name>A0A9Q9DDY1_ENSAD</name>
<dbReference type="Gene3D" id="3.40.50.2000">
    <property type="entry name" value="Glycogen Phosphorylase B"/>
    <property type="match status" value="1"/>
</dbReference>
<accession>A0A9Q9DDY1</accession>
<dbReference type="RefSeq" id="WP_110819837.1">
    <property type="nucleotide sequence ID" value="NZ_CP098809.1"/>
</dbReference>
<evidence type="ECO:0000256" key="2">
    <source>
        <dbReference type="ARBA" id="ARBA00009321"/>
    </source>
</evidence>
<dbReference type="Proteomes" id="UP001055460">
    <property type="component" value="Plasmid pB"/>
</dbReference>
<keyword evidence="7" id="KW-0614">Plasmid</keyword>
<dbReference type="Pfam" id="PF13450">
    <property type="entry name" value="NAD_binding_8"/>
    <property type="match status" value="1"/>
</dbReference>
<dbReference type="OrthoDB" id="9769600at2"/>
<protein>
    <submittedName>
        <fullName evidence="7">UDP-galactopyranose mutase</fullName>
        <ecNumber evidence="7">5.4.99.9</ecNumber>
    </submittedName>
</protein>
<keyword evidence="3" id="KW-0285">Flavoprotein</keyword>
<gene>
    <name evidence="7" type="primary">glf</name>
    <name evidence="7" type="ORF">NE863_28380</name>
</gene>
<keyword evidence="5 7" id="KW-0413">Isomerase</keyword>
<dbReference type="SUPFAM" id="SSF51971">
    <property type="entry name" value="Nucleotide-binding domain"/>
    <property type="match status" value="1"/>
</dbReference>
<dbReference type="SUPFAM" id="SSF53756">
    <property type="entry name" value="UDP-Glycosyltransferase/glycogen phosphorylase"/>
    <property type="match status" value="1"/>
</dbReference>
<sequence>MDVLTADLKKKESSSNARAPVICFSHLRWDYVVQRPQHLMKRFARDRHVYFFEEFIPTDHHLAYLEIHPFAGTTVKSVRPRIPREWTEAQRNTGLAGLLDELLDLVGHPKPVLWFYTPMMFPFARHVDAAAIVYDCMDELANFRFAPANMVKLERELMHRADVVFTGGHSLYDAKRLLHDNIHPFPSSVDVGHFRSARTVPISPPDQADLAGPVLGFCGVIDERLDLELISVLAARRPSWSIVLIGPVAKIREEDLPRAPNIHYLGQKDYKVLPAYFSGWNVALMPFAMNEATRFISPTKTPEYLAAGLAVVTTPVVDVVRQYKDISGVFFASDASEFVEACEAAMKLKPRSGKWLKGVDEFLSTVSWDETHRKMDGLVQEAAETNLRSISPISRKPAKMRSRRRAYDFLIVGAGFAGAVLAERLANKGKHNVLVCDRRSHIAGNAYDFYNEHGVLVHKYGPHIFHTNSEMIFDYLSRFTAWRPYEHRVLADVEGKLLPIPINRTTLNGLYGLDLKDDDAAAQYLASKAEPMDRVRTSKDVVIAQVGLDLYRTFFEGYTRKQWGLDPSQLDKAVTARIPTRTNTDDRYFQDTFQAMPKEGYTKMFENMLDSDRIDIRLNTDFRDVRDEFPGTHIIFTGPIDEFFNYQYGRLPYRCLRFEHTTYDQRRILPVGVVNFPSEEIPYTRVTEFKHITGQVHPKTSVCHEYACSAGDPYYPIPRPENQELYNQYALLARSRSDVTFVGRLASYRYYNMDQVVGQALSTFKRFAARDTADHSLGVR</sequence>
<dbReference type="Pfam" id="PF13692">
    <property type="entry name" value="Glyco_trans_1_4"/>
    <property type="match status" value="1"/>
</dbReference>
<dbReference type="GO" id="GO:0050660">
    <property type="term" value="F:flavin adenine dinucleotide binding"/>
    <property type="evidence" value="ECO:0007669"/>
    <property type="project" value="TreeGrafter"/>
</dbReference>
<dbReference type="GO" id="GO:0008767">
    <property type="term" value="F:UDP-galactopyranose mutase activity"/>
    <property type="evidence" value="ECO:0007669"/>
    <property type="project" value="UniProtKB-EC"/>
</dbReference>
<reference evidence="7" key="1">
    <citation type="submission" date="2022-06" db="EMBL/GenBank/DDBJ databases">
        <title>Physiological and biochemical characterization and genomic elucidation of a strain of the genus Ensifer adhaerens M8 that combines arsenic oxidation and chromium reduction.</title>
        <authorList>
            <person name="Li X."/>
            <person name="Yu c."/>
        </authorList>
    </citation>
    <scope>NUCLEOTIDE SEQUENCE</scope>
    <source>
        <strain evidence="7">M8</strain>
        <plasmid evidence="7">pB</plasmid>
    </source>
</reference>
<evidence type="ECO:0000313" key="8">
    <source>
        <dbReference type="Proteomes" id="UP001055460"/>
    </source>
</evidence>
<organism evidence="7 8">
    <name type="scientific">Ensifer adhaerens</name>
    <name type="common">Sinorhizobium morelense</name>
    <dbReference type="NCBI Taxonomy" id="106592"/>
    <lineage>
        <taxon>Bacteria</taxon>
        <taxon>Pseudomonadati</taxon>
        <taxon>Pseudomonadota</taxon>
        <taxon>Alphaproteobacteria</taxon>
        <taxon>Hyphomicrobiales</taxon>
        <taxon>Rhizobiaceae</taxon>
        <taxon>Sinorhizobium/Ensifer group</taxon>
        <taxon>Ensifer</taxon>
    </lineage>
</organism>
<dbReference type="EC" id="5.4.99.9" evidence="7"/>
<dbReference type="EMBL" id="CP098809">
    <property type="protein sequence ID" value="USJ27806.1"/>
    <property type="molecule type" value="Genomic_DNA"/>
</dbReference>
<evidence type="ECO:0000256" key="5">
    <source>
        <dbReference type="ARBA" id="ARBA00023235"/>
    </source>
</evidence>
<proteinExistence type="inferred from homology"/>
<dbReference type="InterPro" id="IPR015899">
    <property type="entry name" value="UDP-GalPyranose_mutase_C"/>
</dbReference>
<dbReference type="SUPFAM" id="SSF54373">
    <property type="entry name" value="FAD-linked reductases, C-terminal domain"/>
    <property type="match status" value="1"/>
</dbReference>
<comment type="cofactor">
    <cofactor evidence="1">
        <name>FAD</name>
        <dbReference type="ChEBI" id="CHEBI:57692"/>
    </cofactor>
</comment>
<dbReference type="NCBIfam" id="TIGR00031">
    <property type="entry name" value="UDP-GALP_mutase"/>
    <property type="match status" value="1"/>
</dbReference>
<keyword evidence="4" id="KW-0274">FAD</keyword>
<dbReference type="AlphaFoldDB" id="A0A9Q9DDY1"/>
<dbReference type="Pfam" id="PF03275">
    <property type="entry name" value="GLF"/>
    <property type="match status" value="1"/>
</dbReference>
<geneLocation type="plasmid" evidence="7 8">
    <name>pB</name>
</geneLocation>
<dbReference type="GO" id="GO:0005829">
    <property type="term" value="C:cytosol"/>
    <property type="evidence" value="ECO:0007669"/>
    <property type="project" value="TreeGrafter"/>
</dbReference>
<evidence type="ECO:0000256" key="1">
    <source>
        <dbReference type="ARBA" id="ARBA00001974"/>
    </source>
</evidence>
<dbReference type="PANTHER" id="PTHR21197">
    <property type="entry name" value="UDP-GALACTOPYRANOSE MUTASE"/>
    <property type="match status" value="1"/>
</dbReference>
<dbReference type="PANTHER" id="PTHR21197:SF0">
    <property type="entry name" value="UDP-GALACTOPYRANOSE MUTASE"/>
    <property type="match status" value="1"/>
</dbReference>
<evidence type="ECO:0000256" key="4">
    <source>
        <dbReference type="ARBA" id="ARBA00022827"/>
    </source>
</evidence>
<dbReference type="InterPro" id="IPR004379">
    <property type="entry name" value="UDP-GALP_mutase"/>
</dbReference>
<dbReference type="Gene3D" id="3.40.50.720">
    <property type="entry name" value="NAD(P)-binding Rossmann-like Domain"/>
    <property type="match status" value="3"/>
</dbReference>
<evidence type="ECO:0000313" key="7">
    <source>
        <dbReference type="EMBL" id="USJ27806.1"/>
    </source>
</evidence>
<comment type="similarity">
    <text evidence="2">Belongs to the UDP-galactopyranose/dTDP-fucopyranose mutase family.</text>
</comment>
<evidence type="ECO:0000259" key="6">
    <source>
        <dbReference type="Pfam" id="PF03275"/>
    </source>
</evidence>
<feature type="domain" description="UDP-galactopyranose mutase C-terminal" evidence="6">
    <location>
        <begin position="554"/>
        <end position="750"/>
    </location>
</feature>
<evidence type="ECO:0000256" key="3">
    <source>
        <dbReference type="ARBA" id="ARBA00022630"/>
    </source>
</evidence>